<dbReference type="PANTHER" id="PTHR48228:SF5">
    <property type="entry name" value="ALPHA-METHYLACYL-COA RACEMASE"/>
    <property type="match status" value="1"/>
</dbReference>
<sequence>MTLPLHGVKVVDLSTLLPGPLCTLLMAEAGADVIKIERPAGGDEMRSYVPKAGPDSVNFGMLNRGKRSTALDLKTEGGHAAALALIAQADVLVEQFRPGVMTRLGLGYDEVAARNPRIIYCSITGYGQNGPKADTAAHDINYLAETGMLALSAGSDGAPVLPPALIADIAGGTYPAIMNILLALRQRDLTGHGCQLDISMAEGLFTFMYWAMGQGTTGNGWPKAGAELVTGGTARYQIYRTSDDRYLAAAPLEERFWRNFTRVIGAPELASTDGLDPAVKERVAGLIASQTANVWVERFAGVDACTVRVIELEEALAEPHFVQRGLFDRKVRMPGGDIIAALPVPIADAMRVDAEVRDGPALGASLPGFVPDV</sequence>
<name>A0AA37IE25_9BURK</name>
<dbReference type="GO" id="GO:0016740">
    <property type="term" value="F:transferase activity"/>
    <property type="evidence" value="ECO:0007669"/>
    <property type="project" value="UniProtKB-KW"/>
</dbReference>
<organism evidence="1 2">
    <name type="scientific">Caballeronia novacaledonica</name>
    <dbReference type="NCBI Taxonomy" id="1544861"/>
    <lineage>
        <taxon>Bacteria</taxon>
        <taxon>Pseudomonadati</taxon>
        <taxon>Pseudomonadota</taxon>
        <taxon>Betaproteobacteria</taxon>
        <taxon>Burkholderiales</taxon>
        <taxon>Burkholderiaceae</taxon>
        <taxon>Caballeronia</taxon>
    </lineage>
</organism>
<evidence type="ECO:0000313" key="1">
    <source>
        <dbReference type="EMBL" id="GJH27039.1"/>
    </source>
</evidence>
<dbReference type="EMBL" id="BPUS01000008">
    <property type="protein sequence ID" value="GJH27039.1"/>
    <property type="molecule type" value="Genomic_DNA"/>
</dbReference>
<dbReference type="InterPro" id="IPR023606">
    <property type="entry name" value="CoA-Trfase_III_dom_1_sf"/>
</dbReference>
<gene>
    <name evidence="1" type="ORF">CBA19CS42_21005</name>
</gene>
<dbReference type="Pfam" id="PF02515">
    <property type="entry name" value="CoA_transf_3"/>
    <property type="match status" value="1"/>
</dbReference>
<dbReference type="InterPro" id="IPR050509">
    <property type="entry name" value="CoA-transferase_III"/>
</dbReference>
<dbReference type="Proteomes" id="UP001055111">
    <property type="component" value="Unassembled WGS sequence"/>
</dbReference>
<accession>A0AA37IE25</accession>
<reference evidence="1" key="1">
    <citation type="submission" date="2022-09" db="EMBL/GenBank/DDBJ databases">
        <title>Isolation and characterization of 3-chlorobenzoate degrading bacteria from soils in Shizuoka.</title>
        <authorList>
            <person name="Ifat A."/>
            <person name="Ogawa N."/>
            <person name="Kimbara K."/>
            <person name="Moriuchi R."/>
            <person name="Dohra H."/>
            <person name="Shintani M."/>
        </authorList>
    </citation>
    <scope>NUCLEOTIDE SEQUENCE</scope>
    <source>
        <strain evidence="1">19CS4-2</strain>
    </source>
</reference>
<keyword evidence="1" id="KW-0808">Transferase</keyword>
<dbReference type="RefSeq" id="WP_238213700.1">
    <property type="nucleotide sequence ID" value="NZ_BPUS01000008.1"/>
</dbReference>
<dbReference type="Gene3D" id="3.30.1540.10">
    <property type="entry name" value="formyl-coa transferase, domain 3"/>
    <property type="match status" value="1"/>
</dbReference>
<dbReference type="SUPFAM" id="SSF89796">
    <property type="entry name" value="CoA-transferase family III (CaiB/BaiF)"/>
    <property type="match status" value="1"/>
</dbReference>
<dbReference type="InterPro" id="IPR003673">
    <property type="entry name" value="CoA-Trfase_fam_III"/>
</dbReference>
<dbReference type="Gene3D" id="3.40.50.10540">
    <property type="entry name" value="Crotonobetainyl-coa:carnitine coa-transferase, domain 1"/>
    <property type="match status" value="1"/>
</dbReference>
<comment type="caution">
    <text evidence="1">The sequence shown here is derived from an EMBL/GenBank/DDBJ whole genome shotgun (WGS) entry which is preliminary data.</text>
</comment>
<dbReference type="AlphaFoldDB" id="A0AA37IE25"/>
<dbReference type="PANTHER" id="PTHR48228">
    <property type="entry name" value="SUCCINYL-COA--D-CITRAMALATE COA-TRANSFERASE"/>
    <property type="match status" value="1"/>
</dbReference>
<protein>
    <submittedName>
        <fullName evidence="1">CoA transferase</fullName>
    </submittedName>
</protein>
<dbReference type="InterPro" id="IPR044855">
    <property type="entry name" value="CoA-Trfase_III_dom3_sf"/>
</dbReference>
<evidence type="ECO:0000313" key="2">
    <source>
        <dbReference type="Proteomes" id="UP001055111"/>
    </source>
</evidence>
<proteinExistence type="predicted"/>